<feature type="transmembrane region" description="Helical" evidence="1">
    <location>
        <begin position="25"/>
        <end position="46"/>
    </location>
</feature>
<evidence type="ECO:0000313" key="3">
    <source>
        <dbReference type="Proteomes" id="UP000479226"/>
    </source>
</evidence>
<sequence length="444" mass="45991">MNTKAARGQRDGLPMPLGLQGAFEAAQVFVISALVIVVPLAAVWLAGGFAQKDPSVMARLAGQMWLAIHGVPLTLTVTNGPSSASVETGVFSLLPLGLVLLPFLLSWRAGRRLARASYTDQLWQPLFGALVVYAAAGLATGFVCSEPGIQAPLLASTFIPVIPAGLGMIIGARREAGSWGRLIGVNAADWIAKTSQDQRWAGSYVWAVARSGFVAAMTAISLAALLLAVDIMARWTDIIGVYQGLRPGAVGGAGLTLAQLSYLPNLAAWALAWASGAGFSLGVGSTVTPLATSVAPVPPIPLLAALPSGTLGWGFAAMVIPVLGGLLAGWWFVRTGENHLDEWISLKARQRWVSLPVSTLLLGIAVGVVAAALTGVLFWLSGGSAGLGRLTEIGPNPATAALWVGTEVAAGVVLGSLVAPWLEESRATARATTPSPRRRNQHSE</sequence>
<evidence type="ECO:0008006" key="4">
    <source>
        <dbReference type="Google" id="ProtNLM"/>
    </source>
</evidence>
<dbReference type="RefSeq" id="WP_165181330.1">
    <property type="nucleotide sequence ID" value="NZ_JAAKZI010000009.1"/>
</dbReference>
<feature type="transmembrane region" description="Helical" evidence="1">
    <location>
        <begin position="122"/>
        <end position="143"/>
    </location>
</feature>
<feature type="transmembrane region" description="Helical" evidence="1">
    <location>
        <begin position="270"/>
        <end position="291"/>
    </location>
</feature>
<organism evidence="2 3">
    <name type="scientific">Arthrobacter silviterrae</name>
    <dbReference type="NCBI Taxonomy" id="2026658"/>
    <lineage>
        <taxon>Bacteria</taxon>
        <taxon>Bacillati</taxon>
        <taxon>Actinomycetota</taxon>
        <taxon>Actinomycetes</taxon>
        <taxon>Micrococcales</taxon>
        <taxon>Micrococcaceae</taxon>
        <taxon>Arthrobacter</taxon>
    </lineage>
</organism>
<reference evidence="2 3" key="1">
    <citation type="submission" date="2020-02" db="EMBL/GenBank/DDBJ databases">
        <title>Genome sequence of the type strain DSM 27180 of Arthrobacter silviterrae.</title>
        <authorList>
            <person name="Gao J."/>
            <person name="Sun J."/>
        </authorList>
    </citation>
    <scope>NUCLEOTIDE SEQUENCE [LARGE SCALE GENOMIC DNA]</scope>
    <source>
        <strain evidence="2 3">DSM 27180</strain>
    </source>
</reference>
<evidence type="ECO:0000313" key="2">
    <source>
        <dbReference type="EMBL" id="NGN83221.1"/>
    </source>
</evidence>
<keyword evidence="1" id="KW-1133">Transmembrane helix</keyword>
<dbReference type="Proteomes" id="UP000479226">
    <property type="component" value="Unassembled WGS sequence"/>
</dbReference>
<dbReference type="Pfam" id="PF19877">
    <property type="entry name" value="DUF6350"/>
    <property type="match status" value="1"/>
</dbReference>
<keyword evidence="3" id="KW-1185">Reference proteome</keyword>
<protein>
    <recommendedName>
        <fullName evidence="4">Integral membrane protein</fullName>
    </recommendedName>
</protein>
<dbReference type="InterPro" id="IPR045931">
    <property type="entry name" value="DUF6350"/>
</dbReference>
<accession>A0ABX0D993</accession>
<feature type="transmembrane region" description="Helical" evidence="1">
    <location>
        <begin position="353"/>
        <end position="380"/>
    </location>
</feature>
<proteinExistence type="predicted"/>
<name>A0ABX0D993_9MICC</name>
<feature type="transmembrane region" description="Helical" evidence="1">
    <location>
        <begin position="311"/>
        <end position="333"/>
    </location>
</feature>
<keyword evidence="1" id="KW-0812">Transmembrane</keyword>
<evidence type="ECO:0000256" key="1">
    <source>
        <dbReference type="SAM" id="Phobius"/>
    </source>
</evidence>
<comment type="caution">
    <text evidence="2">The sequence shown here is derived from an EMBL/GenBank/DDBJ whole genome shotgun (WGS) entry which is preliminary data.</text>
</comment>
<dbReference type="EMBL" id="JAAKZI010000009">
    <property type="protein sequence ID" value="NGN83221.1"/>
    <property type="molecule type" value="Genomic_DNA"/>
</dbReference>
<gene>
    <name evidence="2" type="ORF">G6N77_07055</name>
</gene>
<feature type="transmembrane region" description="Helical" evidence="1">
    <location>
        <begin position="90"/>
        <end position="110"/>
    </location>
</feature>
<keyword evidence="1" id="KW-0472">Membrane</keyword>
<feature type="transmembrane region" description="Helical" evidence="1">
    <location>
        <begin position="213"/>
        <end position="233"/>
    </location>
</feature>
<feature type="transmembrane region" description="Helical" evidence="1">
    <location>
        <begin position="245"/>
        <end position="263"/>
    </location>
</feature>
<feature type="transmembrane region" description="Helical" evidence="1">
    <location>
        <begin position="400"/>
        <end position="422"/>
    </location>
</feature>
<feature type="transmembrane region" description="Helical" evidence="1">
    <location>
        <begin position="149"/>
        <end position="172"/>
    </location>
</feature>